<dbReference type="Gene3D" id="3.40.50.1950">
    <property type="entry name" value="Flavin prenyltransferase-like"/>
    <property type="match status" value="1"/>
</dbReference>
<reference evidence="2 3" key="1">
    <citation type="submission" date="2016-09" db="EMBL/GenBank/DDBJ databases">
        <title>Complete genome of Desulfosporosinus sp. OL.</title>
        <authorList>
            <person name="Mardanov A."/>
            <person name="Beletsky A."/>
            <person name="Panova A."/>
            <person name="Karnachuk O."/>
            <person name="Ravin N."/>
        </authorList>
    </citation>
    <scope>NUCLEOTIDE SEQUENCE [LARGE SCALE GENOMIC DNA]</scope>
    <source>
        <strain evidence="2 3">OL</strain>
    </source>
</reference>
<dbReference type="AlphaFoldDB" id="A0A1Q8QLZ7"/>
<dbReference type="OrthoDB" id="6382at2"/>
<protein>
    <recommendedName>
        <fullName evidence="1">Flavoprotein domain-containing protein</fullName>
    </recommendedName>
</protein>
<comment type="caution">
    <text evidence="2">The sequence shown here is derived from an EMBL/GenBank/DDBJ whole genome shotgun (WGS) entry which is preliminary data.</text>
</comment>
<dbReference type="RefSeq" id="WP_075366512.1">
    <property type="nucleotide sequence ID" value="NZ_MLBF01000044.1"/>
</dbReference>
<organism evidence="2 3">
    <name type="scientific">Desulfosporosinus metallidurans</name>
    <dbReference type="NCBI Taxonomy" id="1888891"/>
    <lineage>
        <taxon>Bacteria</taxon>
        <taxon>Bacillati</taxon>
        <taxon>Bacillota</taxon>
        <taxon>Clostridia</taxon>
        <taxon>Eubacteriales</taxon>
        <taxon>Desulfitobacteriaceae</taxon>
        <taxon>Desulfosporosinus</taxon>
    </lineage>
</organism>
<feature type="domain" description="Flavoprotein" evidence="1">
    <location>
        <begin position="11"/>
        <end position="133"/>
    </location>
</feature>
<dbReference type="Proteomes" id="UP000186102">
    <property type="component" value="Unassembled WGS sequence"/>
</dbReference>
<accession>A0A1Q8QLZ7</accession>
<dbReference type="InterPro" id="IPR003382">
    <property type="entry name" value="Flavoprotein"/>
</dbReference>
<evidence type="ECO:0000313" key="2">
    <source>
        <dbReference type="EMBL" id="OLN28342.1"/>
    </source>
</evidence>
<dbReference type="GO" id="GO:0003824">
    <property type="term" value="F:catalytic activity"/>
    <property type="evidence" value="ECO:0007669"/>
    <property type="project" value="InterPro"/>
</dbReference>
<sequence length="182" mass="20132">MTEQGKRIQSRIAWGITGAGHFLPSCLDVLLALNQADIFLSKAAREVLLSYDLYEKLQKFQHRIYMDTSAGSPPVTKLYLGEYKLVVIAPVTSNSIAKMVSGISDNLITNLFAHAGKCQIPVILLPCDSKPEINSLTPRGDQVLVHVRKIDLENINRLASWPGVTLATDPEQLKSHLHTFLV</sequence>
<proteinExistence type="predicted"/>
<dbReference type="SUPFAM" id="SSF52507">
    <property type="entry name" value="Homo-oligomeric flavin-containing Cys decarboxylases, HFCD"/>
    <property type="match status" value="1"/>
</dbReference>
<keyword evidence="3" id="KW-1185">Reference proteome</keyword>
<name>A0A1Q8QLZ7_9FIRM</name>
<dbReference type="EMBL" id="MLBF01000044">
    <property type="protein sequence ID" value="OLN28342.1"/>
    <property type="molecule type" value="Genomic_DNA"/>
</dbReference>
<dbReference type="InterPro" id="IPR036551">
    <property type="entry name" value="Flavin_trans-like"/>
</dbReference>
<dbReference type="STRING" id="1888891.DSOL_4117"/>
<gene>
    <name evidence="2" type="ORF">DSOL_4117</name>
</gene>
<dbReference type="Pfam" id="PF02441">
    <property type="entry name" value="Flavoprotein"/>
    <property type="match status" value="1"/>
</dbReference>
<evidence type="ECO:0000313" key="3">
    <source>
        <dbReference type="Proteomes" id="UP000186102"/>
    </source>
</evidence>
<evidence type="ECO:0000259" key="1">
    <source>
        <dbReference type="Pfam" id="PF02441"/>
    </source>
</evidence>